<keyword evidence="2" id="KW-1133">Transmembrane helix</keyword>
<evidence type="ECO:0000313" key="4">
    <source>
        <dbReference type="Proteomes" id="UP000799779"/>
    </source>
</evidence>
<gene>
    <name evidence="3" type="ORF">P154DRAFT_581081</name>
</gene>
<protein>
    <submittedName>
        <fullName evidence="3">Uncharacterized protein</fullName>
    </submittedName>
</protein>
<reference evidence="3" key="1">
    <citation type="journal article" date="2020" name="Stud. Mycol.">
        <title>101 Dothideomycetes genomes: a test case for predicting lifestyles and emergence of pathogens.</title>
        <authorList>
            <person name="Haridas S."/>
            <person name="Albert R."/>
            <person name="Binder M."/>
            <person name="Bloem J."/>
            <person name="Labutti K."/>
            <person name="Salamov A."/>
            <person name="Andreopoulos B."/>
            <person name="Baker S."/>
            <person name="Barry K."/>
            <person name="Bills G."/>
            <person name="Bluhm B."/>
            <person name="Cannon C."/>
            <person name="Castanera R."/>
            <person name="Culley D."/>
            <person name="Daum C."/>
            <person name="Ezra D."/>
            <person name="Gonzalez J."/>
            <person name="Henrissat B."/>
            <person name="Kuo A."/>
            <person name="Liang C."/>
            <person name="Lipzen A."/>
            <person name="Lutzoni F."/>
            <person name="Magnuson J."/>
            <person name="Mondo S."/>
            <person name="Nolan M."/>
            <person name="Ohm R."/>
            <person name="Pangilinan J."/>
            <person name="Park H.-J."/>
            <person name="Ramirez L."/>
            <person name="Alfaro M."/>
            <person name="Sun H."/>
            <person name="Tritt A."/>
            <person name="Yoshinaga Y."/>
            <person name="Zwiers L.-H."/>
            <person name="Turgeon B."/>
            <person name="Goodwin S."/>
            <person name="Spatafora J."/>
            <person name="Crous P."/>
            <person name="Grigoriev I."/>
        </authorList>
    </citation>
    <scope>NUCLEOTIDE SEQUENCE</scope>
    <source>
        <strain evidence="3">CBS 123094</strain>
    </source>
</reference>
<feature type="region of interest" description="Disordered" evidence="1">
    <location>
        <begin position="1"/>
        <end position="23"/>
    </location>
</feature>
<evidence type="ECO:0000313" key="3">
    <source>
        <dbReference type="EMBL" id="KAF1995153.1"/>
    </source>
</evidence>
<sequence>MANKPTVQTPSYGTITAPAPRTSRASSYTRLTCSGESLTPSSARLEFAESLSMADTPLSSCSTHEHAFCDVETEVQGLGDVEAQDGLGIGGEGVSSLSTKLLFGIGGVFVLVVWALVLVVRIAIMDVAERERGGRVDIAIVEEAGTGVAIDVAIFALLCAVGVFFLVVWALSRFIFREEEWW</sequence>
<name>A0A6A5W052_9PLEO</name>
<accession>A0A6A5W052</accession>
<feature type="transmembrane region" description="Helical" evidence="2">
    <location>
        <begin position="144"/>
        <end position="171"/>
    </location>
</feature>
<dbReference type="EMBL" id="ML977644">
    <property type="protein sequence ID" value="KAF1995153.1"/>
    <property type="molecule type" value="Genomic_DNA"/>
</dbReference>
<dbReference type="AlphaFoldDB" id="A0A6A5W052"/>
<keyword evidence="4" id="KW-1185">Reference proteome</keyword>
<feature type="transmembrane region" description="Helical" evidence="2">
    <location>
        <begin position="101"/>
        <end position="124"/>
    </location>
</feature>
<proteinExistence type="predicted"/>
<evidence type="ECO:0000256" key="2">
    <source>
        <dbReference type="SAM" id="Phobius"/>
    </source>
</evidence>
<feature type="compositionally biased region" description="Polar residues" evidence="1">
    <location>
        <begin position="1"/>
        <end position="14"/>
    </location>
</feature>
<keyword evidence="2" id="KW-0812">Transmembrane</keyword>
<dbReference type="Proteomes" id="UP000799779">
    <property type="component" value="Unassembled WGS sequence"/>
</dbReference>
<keyword evidence="2" id="KW-0472">Membrane</keyword>
<evidence type="ECO:0000256" key="1">
    <source>
        <dbReference type="SAM" id="MobiDB-lite"/>
    </source>
</evidence>
<organism evidence="3 4">
    <name type="scientific">Amniculicola lignicola CBS 123094</name>
    <dbReference type="NCBI Taxonomy" id="1392246"/>
    <lineage>
        <taxon>Eukaryota</taxon>
        <taxon>Fungi</taxon>
        <taxon>Dikarya</taxon>
        <taxon>Ascomycota</taxon>
        <taxon>Pezizomycotina</taxon>
        <taxon>Dothideomycetes</taxon>
        <taxon>Pleosporomycetidae</taxon>
        <taxon>Pleosporales</taxon>
        <taxon>Amniculicolaceae</taxon>
        <taxon>Amniculicola</taxon>
    </lineage>
</organism>